<reference evidence="7 8" key="1">
    <citation type="submission" date="2021-07" db="EMBL/GenBank/DDBJ databases">
        <title>The Aristolochia fimbriata genome: insights into angiosperm evolution, floral development and chemical biosynthesis.</title>
        <authorList>
            <person name="Jiao Y."/>
        </authorList>
    </citation>
    <scope>NUCLEOTIDE SEQUENCE [LARGE SCALE GENOMIC DNA]</scope>
    <source>
        <strain evidence="7">IBCAS-2021</strain>
        <tissue evidence="7">Leaf</tissue>
    </source>
</reference>
<keyword evidence="5" id="KW-0812">Transmembrane</keyword>
<feature type="transmembrane region" description="Helical" evidence="5">
    <location>
        <begin position="611"/>
        <end position="633"/>
    </location>
</feature>
<organism evidence="7 8">
    <name type="scientific">Aristolochia fimbriata</name>
    <name type="common">White veined hardy Dutchman's pipe vine</name>
    <dbReference type="NCBI Taxonomy" id="158543"/>
    <lineage>
        <taxon>Eukaryota</taxon>
        <taxon>Viridiplantae</taxon>
        <taxon>Streptophyta</taxon>
        <taxon>Embryophyta</taxon>
        <taxon>Tracheophyta</taxon>
        <taxon>Spermatophyta</taxon>
        <taxon>Magnoliopsida</taxon>
        <taxon>Magnoliidae</taxon>
        <taxon>Piperales</taxon>
        <taxon>Aristolochiaceae</taxon>
        <taxon>Aristolochia</taxon>
    </lineage>
</organism>
<evidence type="ECO:0000313" key="8">
    <source>
        <dbReference type="Proteomes" id="UP000825729"/>
    </source>
</evidence>
<evidence type="ECO:0000256" key="1">
    <source>
        <dbReference type="ARBA" id="ARBA00023015"/>
    </source>
</evidence>
<keyword evidence="1" id="KW-0805">Transcription regulation</keyword>
<keyword evidence="2" id="KW-0238">DNA-binding</keyword>
<gene>
    <name evidence="7" type="ORF">H6P81_014867</name>
</gene>
<keyword evidence="5" id="KW-1133">Transmembrane helix</keyword>
<dbReference type="Gene3D" id="2.170.150.80">
    <property type="entry name" value="NAC domain"/>
    <property type="match status" value="1"/>
</dbReference>
<evidence type="ECO:0000256" key="2">
    <source>
        <dbReference type="ARBA" id="ARBA00023125"/>
    </source>
</evidence>
<dbReference type="InterPro" id="IPR003441">
    <property type="entry name" value="NAC-dom"/>
</dbReference>
<dbReference type="PROSITE" id="PS51005">
    <property type="entry name" value="NAC"/>
    <property type="match status" value="1"/>
</dbReference>
<keyword evidence="4" id="KW-0539">Nucleus</keyword>
<dbReference type="PANTHER" id="PTHR31744">
    <property type="entry name" value="PROTEIN CUP-SHAPED COTYLEDON 2-RELATED"/>
    <property type="match status" value="1"/>
</dbReference>
<evidence type="ECO:0000256" key="4">
    <source>
        <dbReference type="ARBA" id="ARBA00023242"/>
    </source>
</evidence>
<keyword evidence="3" id="KW-0804">Transcription</keyword>
<dbReference type="GO" id="GO:0006355">
    <property type="term" value="P:regulation of DNA-templated transcription"/>
    <property type="evidence" value="ECO:0007669"/>
    <property type="project" value="InterPro"/>
</dbReference>
<accession>A0AAV7E3W6</accession>
<dbReference type="EMBL" id="JAINDJ010000006">
    <property type="protein sequence ID" value="KAG9443527.1"/>
    <property type="molecule type" value="Genomic_DNA"/>
</dbReference>
<dbReference type="Proteomes" id="UP000825729">
    <property type="component" value="Unassembled WGS sequence"/>
</dbReference>
<dbReference type="SUPFAM" id="SSF101941">
    <property type="entry name" value="NAC domain"/>
    <property type="match status" value="1"/>
</dbReference>
<dbReference type="AlphaFoldDB" id="A0AAV7E3W6"/>
<evidence type="ECO:0000313" key="7">
    <source>
        <dbReference type="EMBL" id="KAG9443527.1"/>
    </source>
</evidence>
<dbReference type="Pfam" id="PF02365">
    <property type="entry name" value="NAM"/>
    <property type="match status" value="1"/>
</dbReference>
<evidence type="ECO:0000259" key="6">
    <source>
        <dbReference type="PROSITE" id="PS51005"/>
    </source>
</evidence>
<evidence type="ECO:0000256" key="5">
    <source>
        <dbReference type="SAM" id="Phobius"/>
    </source>
</evidence>
<evidence type="ECO:0000256" key="3">
    <source>
        <dbReference type="ARBA" id="ARBA00023163"/>
    </source>
</evidence>
<protein>
    <recommendedName>
        <fullName evidence="6">NAC domain-containing protein</fullName>
    </recommendedName>
</protein>
<dbReference type="PANTHER" id="PTHR31744:SF210">
    <property type="entry name" value="NAC DOMAIN-CONTAINING PROTEIN 86-LIKE"/>
    <property type="match status" value="1"/>
</dbReference>
<keyword evidence="8" id="KW-1185">Reference proteome</keyword>
<dbReference type="InterPro" id="IPR036093">
    <property type="entry name" value="NAC_dom_sf"/>
</dbReference>
<name>A0AAV7E3W6_ARIFI</name>
<proteinExistence type="predicted"/>
<comment type="caution">
    <text evidence="7">The sequence shown here is derived from an EMBL/GenBank/DDBJ whole genome shotgun (WGS) entry which is preliminary data.</text>
</comment>
<dbReference type="GO" id="GO:0003677">
    <property type="term" value="F:DNA binding"/>
    <property type="evidence" value="ECO:0007669"/>
    <property type="project" value="UniProtKB-KW"/>
</dbReference>
<keyword evidence="5" id="KW-0472">Membrane</keyword>
<feature type="domain" description="NAC" evidence="6">
    <location>
        <begin position="17"/>
        <end position="167"/>
    </location>
</feature>
<sequence length="634" mass="70098">MKERVSAIILDLRQSMGCPGFRFHPTDVEIICFHLKRKVIGKHPRRQVIAEIDLYRLEPRELPSLSILQGGDKEYYFFTALDKKYGHGSRTNRATPEGYWKTTGKDNQIYMGPRLVGARKTLVYHSGRAPHGERTNWVMHEFRLEGELVAYLQQPEEIFVCCRIFEKSGAGPKNGEQYGAPFVEEDWEDDYFLSKVPMIENNDGASGSGEHDTSNVQPDDHVQIPATLPVAQLDQPVMDSPSNLDHVELLGNFEDPQNVAHIPQPYFDGLHFPGVQNSVEDINENANIFTGSSSDSGHVELPGNFELQNVGLVPQPCFDAPDFPWGQNLVEDINENANDLNDAVSEARLSNGNYVEMNDFGAVAEEASFGYYPQEVEDADPIFHDASSNHDDLLMGHSLFLELDDLVDDPSVAYSSGQDLVDDYLNNFEEVNENLEQYLASLDSVPSSTSMEEPEVVDPAIPTPEATKDSAIEGTSSSKRKATSFYDAAEDKLADVGAKDDMDGSWGKSWAKRLHGMLGSIPSPPAFAAEDPLKGNVKFVGQSSGTPLSGSVHVEAGMFYVSGFTVASAGPKVWPLQKADEYLLEYSTEHLVSNSVSIPEKQRLGMLRSGGFFLCFLWVLLAVSYKVGTFVCAR</sequence>